<dbReference type="InterPro" id="IPR013783">
    <property type="entry name" value="Ig-like_fold"/>
</dbReference>
<evidence type="ECO:0000259" key="1">
    <source>
        <dbReference type="PROSITE" id="PS50853"/>
    </source>
</evidence>
<dbReference type="SUPFAM" id="SSF49265">
    <property type="entry name" value="Fibronectin type III"/>
    <property type="match status" value="1"/>
</dbReference>
<dbReference type="GO" id="GO:0008237">
    <property type="term" value="F:metallopeptidase activity"/>
    <property type="evidence" value="ECO:0007669"/>
    <property type="project" value="InterPro"/>
</dbReference>
<dbReference type="Gene3D" id="2.120.10.70">
    <property type="entry name" value="Fucose-specific lectin"/>
    <property type="match status" value="1"/>
</dbReference>
<dbReference type="InterPro" id="IPR003961">
    <property type="entry name" value="FN3_dom"/>
</dbReference>
<feature type="domain" description="Fibronectin type-III" evidence="1">
    <location>
        <begin position="332"/>
        <end position="421"/>
    </location>
</feature>
<dbReference type="EMBL" id="JNSJ01000008">
    <property type="protein sequence ID" value="KGA03633.1"/>
    <property type="molecule type" value="Genomic_DNA"/>
</dbReference>
<dbReference type="SUPFAM" id="SSF55486">
    <property type="entry name" value="Metalloproteases ('zincins'), catalytic domain"/>
    <property type="match status" value="1"/>
</dbReference>
<dbReference type="InterPro" id="IPR036116">
    <property type="entry name" value="FN3_sf"/>
</dbReference>
<dbReference type="CDD" id="cd00063">
    <property type="entry name" value="FN3"/>
    <property type="match status" value="1"/>
</dbReference>
<name>A0A094RG69_9ZZZZ</name>
<dbReference type="Gene3D" id="3.40.390.10">
    <property type="entry name" value="Collagenase (Catalytic Domain)"/>
    <property type="match status" value="1"/>
</dbReference>
<evidence type="ECO:0000313" key="2">
    <source>
        <dbReference type="EMBL" id="KGA03633.1"/>
    </source>
</evidence>
<dbReference type="PROSITE" id="PS50853">
    <property type="entry name" value="FN3"/>
    <property type="match status" value="1"/>
</dbReference>
<organism evidence="2">
    <name type="scientific">freshwater metagenome</name>
    <dbReference type="NCBI Taxonomy" id="449393"/>
    <lineage>
        <taxon>unclassified sequences</taxon>
        <taxon>metagenomes</taxon>
        <taxon>ecological metagenomes</taxon>
    </lineage>
</organism>
<reference evidence="2" key="1">
    <citation type="submission" date="2014-05" db="EMBL/GenBank/DDBJ databases">
        <title>Key roles for freshwater Actinobacteria revealed by deep metagenomic sequencing.</title>
        <authorList>
            <person name="Ghai R."/>
            <person name="Mizuno C.M."/>
            <person name="Picazo A."/>
            <person name="Camacho A."/>
            <person name="Rodriguez-Valera F."/>
        </authorList>
    </citation>
    <scope>NUCLEOTIDE SEQUENCE</scope>
</reference>
<comment type="caution">
    <text evidence="2">The sequence shown here is derived from an EMBL/GenBank/DDBJ whole genome shotgun (WGS) entry which is preliminary data.</text>
</comment>
<protein>
    <recommendedName>
        <fullName evidence="1">Fibronectin type-III domain-containing protein</fullName>
    </recommendedName>
</protein>
<sequence>MRARFLLLTAAIFAGVLVAPASALPSSVKSIDAPWVHVYADGSSNKQIVKNPIPRTYAVDKSLVKSSFKVDFTTTPAIYQPAINAAVDVWSQNFTSQVPVKVKVFWERQANTGILASASPGKFHTNFKNIPDGDLWYASALADAIAGEDIEPTIQEVTIRINSTNGPMLYLGTDGNCPSNKYDLVSMILHEMGHGLGFLSNADYDDLYGYGSIQQPTPFDAYAQLPDGRRLMDLDSPSLELGEAMTQPLVWSGANGIRANNGVKPLLYTPSEYEGGSSVSHLDEDTFANSARDAVMSPNLKMGEVFHSPGPLLIAMFQDLMAKPPVGIPFGIPSVPRNVKALVADKSAIISFDPPTNQRTAQITSYVIKVNQTGIEKSVTTSPAIITGLTNGSTYSFTVRAKNAVGISVEATTNAVIPQAPWKKTFLDSSSDGKYFATATYAGKTVVAYSDTQRGTLKLATWSGKKWLIKTVDGNGSTGGRTNNSVAGSISVCTNKIGKTEYLNLYYGDLTEKDLRRASYNGKKWSFEIIDGNGPVIQNYKEADRVRTASDVSVSNACAITSAGEQVFYRDESQGILLGAVRDGKNWRYEIVDGDSELNDRTMGDVAFHLKAITIGNSVNVFYDSVLSVSNVDKSVQRGEIRIASRDSAFAEDWRYQTVLPSGGNTVVAGYDLAATLISKVIYTGWLGASGISLPNPDQIQWSRMDSVALPSTTKTDYFGTPSAPIAVDNEAIIFGCQDRLCAYNKNDKTINLISNASVKDAKSATWITINKVKFALASSDGKLTLFRKP</sequence>
<dbReference type="Pfam" id="PF00041">
    <property type="entry name" value="fn3"/>
    <property type="match status" value="1"/>
</dbReference>
<gene>
    <name evidence="2" type="ORF">GM49_1200</name>
</gene>
<dbReference type="InterPro" id="IPR024079">
    <property type="entry name" value="MetalloPept_cat_dom_sf"/>
</dbReference>
<dbReference type="SMART" id="SM00060">
    <property type="entry name" value="FN3"/>
    <property type="match status" value="1"/>
</dbReference>
<dbReference type="AlphaFoldDB" id="A0A094RG69"/>
<accession>A0A094RG69</accession>
<dbReference type="Gene3D" id="2.60.40.10">
    <property type="entry name" value="Immunoglobulins"/>
    <property type="match status" value="1"/>
</dbReference>
<proteinExistence type="predicted"/>